<name>A0A6A5X2G1_9PLEO</name>
<evidence type="ECO:0000313" key="1">
    <source>
        <dbReference type="EMBL" id="KAF2005416.1"/>
    </source>
</evidence>
<gene>
    <name evidence="1" type="ORF">P154DRAFT_559949</name>
</gene>
<proteinExistence type="predicted"/>
<dbReference type="Proteomes" id="UP000799779">
    <property type="component" value="Unassembled WGS sequence"/>
</dbReference>
<reference evidence="1" key="1">
    <citation type="journal article" date="2020" name="Stud. Mycol.">
        <title>101 Dothideomycetes genomes: a test case for predicting lifestyles and emergence of pathogens.</title>
        <authorList>
            <person name="Haridas S."/>
            <person name="Albert R."/>
            <person name="Binder M."/>
            <person name="Bloem J."/>
            <person name="Labutti K."/>
            <person name="Salamov A."/>
            <person name="Andreopoulos B."/>
            <person name="Baker S."/>
            <person name="Barry K."/>
            <person name="Bills G."/>
            <person name="Bluhm B."/>
            <person name="Cannon C."/>
            <person name="Castanera R."/>
            <person name="Culley D."/>
            <person name="Daum C."/>
            <person name="Ezra D."/>
            <person name="Gonzalez J."/>
            <person name="Henrissat B."/>
            <person name="Kuo A."/>
            <person name="Liang C."/>
            <person name="Lipzen A."/>
            <person name="Lutzoni F."/>
            <person name="Magnuson J."/>
            <person name="Mondo S."/>
            <person name="Nolan M."/>
            <person name="Ohm R."/>
            <person name="Pangilinan J."/>
            <person name="Park H.-J."/>
            <person name="Ramirez L."/>
            <person name="Alfaro M."/>
            <person name="Sun H."/>
            <person name="Tritt A."/>
            <person name="Yoshinaga Y."/>
            <person name="Zwiers L.-H."/>
            <person name="Turgeon B."/>
            <person name="Goodwin S."/>
            <person name="Spatafora J."/>
            <person name="Crous P."/>
            <person name="Grigoriev I."/>
        </authorList>
    </citation>
    <scope>NUCLEOTIDE SEQUENCE</scope>
    <source>
        <strain evidence="1">CBS 123094</strain>
    </source>
</reference>
<accession>A0A6A5X2G1</accession>
<organism evidence="1 2">
    <name type="scientific">Amniculicola lignicola CBS 123094</name>
    <dbReference type="NCBI Taxonomy" id="1392246"/>
    <lineage>
        <taxon>Eukaryota</taxon>
        <taxon>Fungi</taxon>
        <taxon>Dikarya</taxon>
        <taxon>Ascomycota</taxon>
        <taxon>Pezizomycotina</taxon>
        <taxon>Dothideomycetes</taxon>
        <taxon>Pleosporomycetidae</taxon>
        <taxon>Pleosporales</taxon>
        <taxon>Amniculicolaceae</taxon>
        <taxon>Amniculicola</taxon>
    </lineage>
</organism>
<dbReference type="OrthoDB" id="4500473at2759"/>
<sequence length="387" mass="43831">MALRSPLLFRHHGRPRHVAAQHNPCCHVYLASVVHASTLQTFSKFSGTQYLAFNGTISASRQYDAFPCQVQRRTPRIFFPLHHPQLYEHFNQVSYKPKEMTTRKPTYFLAPSRPYPPSGPIQLASIIPSYKLPDEPLYTPPAPDASSVSELNEKDWSGSHIYKKSSSFGVWTSFLEFFLGAGIDLHLKSNSELVEKWAIKDMCTMSFVPTTKYIEEVVQKQEVLDYVVGNFFREKIYMVTGIMVASGAHSVKETLEERGVYVHAGVDLLAWTGIPLSVGPEGKLKKKEAMRVVTNTEEAFVFAFRVREIRLKRKGGVKDHKLYSQGALFGLDKAREVLKKVYDEEIEVEGLGEEADEEEFKIGVKHVLQAGDEDVEEECLVVLPEED</sequence>
<dbReference type="EMBL" id="ML977563">
    <property type="protein sequence ID" value="KAF2005416.1"/>
    <property type="molecule type" value="Genomic_DNA"/>
</dbReference>
<dbReference type="AlphaFoldDB" id="A0A6A5X2G1"/>
<keyword evidence="2" id="KW-1185">Reference proteome</keyword>
<protein>
    <submittedName>
        <fullName evidence="1">Uncharacterized protein</fullName>
    </submittedName>
</protein>
<evidence type="ECO:0000313" key="2">
    <source>
        <dbReference type="Proteomes" id="UP000799779"/>
    </source>
</evidence>